<dbReference type="Gene3D" id="4.10.1060.10">
    <property type="entry name" value="Zinc finger, RanBP2-type"/>
    <property type="match status" value="1"/>
</dbReference>
<evidence type="ECO:0000256" key="2">
    <source>
        <dbReference type="ARBA" id="ARBA00022771"/>
    </source>
</evidence>
<dbReference type="PROSITE" id="PS50199">
    <property type="entry name" value="ZF_RANBP2_2"/>
    <property type="match status" value="1"/>
</dbReference>
<dbReference type="GO" id="GO:0008270">
    <property type="term" value="F:zinc ion binding"/>
    <property type="evidence" value="ECO:0007669"/>
    <property type="project" value="UniProtKB-KW"/>
</dbReference>
<dbReference type="InterPro" id="IPR036443">
    <property type="entry name" value="Znf_RanBP2_sf"/>
</dbReference>
<evidence type="ECO:0000256" key="5">
    <source>
        <dbReference type="SAM" id="MobiDB-lite"/>
    </source>
</evidence>
<dbReference type="EMBL" id="JAWDEY010000022">
    <property type="protein sequence ID" value="KAK6588891.1"/>
    <property type="molecule type" value="Genomic_DNA"/>
</dbReference>
<evidence type="ECO:0000256" key="3">
    <source>
        <dbReference type="ARBA" id="ARBA00022833"/>
    </source>
</evidence>
<protein>
    <recommendedName>
        <fullName evidence="6">RanBP2-type domain-containing protein</fullName>
    </recommendedName>
</protein>
<feature type="region of interest" description="Disordered" evidence="5">
    <location>
        <begin position="95"/>
        <end position="116"/>
    </location>
</feature>
<proteinExistence type="predicted"/>
<sequence>MYNTPKPRPQFNGSGGSNGMECILDFDQKQSASSSVVTTTPSTSTSNLSSTPETSSFGTESGYFEEISNMIENSGLGTPQVAGLGGSQLFGKRVGIDNNGSGRSSSSGTSYTLGSSGNESCVQNIFNGKNETSSVNLLNSGDSKQNLNIDGYHLNGVITTINGESNIAVNNRNYHHQMLIPGGGTGVGVVSNIFSSPDAFDCAVASTRSTSDTFTPSVGRDECSPQCSLSDSPGSDPFSISTFRSEQICQDKKTSTNTGTSLVKNTAGANVNGSSTSNANNSIGDSGMGRIIHINKDNNSNSINGDFSAPILNYFNDGLNTDSWGSFMPYTNLMDYCFDSGSTHDNRIIIGGSSVIGPVCSNENNNNSSDSSRWLTNKNINTGSFLPDMTEPGGSKGNVSKTIGGGNGGVTDKIGIPATNGSIIIPNNGVTGVKVMPSDSPVISSSSINNGTTSSLHALRANDIVEKLILDIVNGNRQQDVSANEVFDQVSEILTLALSNLGSKFNRDATSTQNKSQSDTSAQPLQIQNNNWGQNSLGVGGPNFAAPTMLAHPDEFKNPSSFLKIYGDPLCGKSATASGTNNNSTQNSIGVNSSGICTTDSPGSSANLANNGNTPFNNINPTKGQNGNWACFKCSNVNFPRRFRCFKCGEYRDEAGDKIVAEYAKHVYLHHLRAYRSFSNNWVLGSVGATAGTHNNCGFPGSGSSFPSGVNKGSCNPMQISGLGQDYLDENATRHQQQTLFTHGGHRNSFLSNSRSGLKDNNGGTMGISPSGGGISHTSKKNKTFLVATNSQ</sequence>
<organism evidence="7 8">
    <name type="scientific">Cryptosporidium xiaoi</name>
    <dbReference type="NCBI Taxonomy" id="659607"/>
    <lineage>
        <taxon>Eukaryota</taxon>
        <taxon>Sar</taxon>
        <taxon>Alveolata</taxon>
        <taxon>Apicomplexa</taxon>
        <taxon>Conoidasida</taxon>
        <taxon>Coccidia</taxon>
        <taxon>Eucoccidiorida</taxon>
        <taxon>Eimeriorina</taxon>
        <taxon>Cryptosporidiidae</taxon>
        <taxon>Cryptosporidium</taxon>
    </lineage>
</organism>
<evidence type="ECO:0000256" key="4">
    <source>
        <dbReference type="PROSITE-ProRule" id="PRU00322"/>
    </source>
</evidence>
<comment type="caution">
    <text evidence="7">The sequence shown here is derived from an EMBL/GenBank/DDBJ whole genome shotgun (WGS) entry which is preliminary data.</text>
</comment>
<feature type="compositionally biased region" description="Low complexity" evidence="5">
    <location>
        <begin position="31"/>
        <end position="56"/>
    </location>
</feature>
<keyword evidence="3" id="KW-0862">Zinc</keyword>
<name>A0AAV9XW31_9CRYT</name>
<feature type="region of interest" description="Disordered" evidence="5">
    <location>
        <begin position="769"/>
        <end position="792"/>
    </location>
</feature>
<feature type="compositionally biased region" description="Low complexity" evidence="5">
    <location>
        <begin position="100"/>
        <end position="116"/>
    </location>
</feature>
<keyword evidence="1" id="KW-0479">Metal-binding</keyword>
<dbReference type="InterPro" id="IPR001876">
    <property type="entry name" value="Znf_RanBP2"/>
</dbReference>
<accession>A0AAV9XW31</accession>
<reference evidence="7 8" key="1">
    <citation type="submission" date="2023-10" db="EMBL/GenBank/DDBJ databases">
        <title>Comparative genomics analysis reveals potential genetic determinants of host preference in Cryptosporidium xiaoi.</title>
        <authorList>
            <person name="Xiao L."/>
            <person name="Li J."/>
        </authorList>
    </citation>
    <scope>NUCLEOTIDE SEQUENCE [LARGE SCALE GENOMIC DNA]</scope>
    <source>
        <strain evidence="7 8">52996</strain>
    </source>
</reference>
<feature type="domain" description="RanBP2-type" evidence="6">
    <location>
        <begin position="625"/>
        <end position="654"/>
    </location>
</feature>
<evidence type="ECO:0000259" key="6">
    <source>
        <dbReference type="PROSITE" id="PS50199"/>
    </source>
</evidence>
<feature type="region of interest" description="Disordered" evidence="5">
    <location>
        <begin position="1"/>
        <end position="59"/>
    </location>
</feature>
<dbReference type="AlphaFoldDB" id="A0AAV9XW31"/>
<feature type="region of interest" description="Disordered" evidence="5">
    <location>
        <begin position="211"/>
        <end position="231"/>
    </location>
</feature>
<dbReference type="PROSITE" id="PS01358">
    <property type="entry name" value="ZF_RANBP2_1"/>
    <property type="match status" value="1"/>
</dbReference>
<evidence type="ECO:0000256" key="1">
    <source>
        <dbReference type="ARBA" id="ARBA00022723"/>
    </source>
</evidence>
<evidence type="ECO:0000313" key="8">
    <source>
        <dbReference type="Proteomes" id="UP001311799"/>
    </source>
</evidence>
<keyword evidence="2 4" id="KW-0863">Zinc-finger</keyword>
<gene>
    <name evidence="7" type="ORF">RS030_2329</name>
</gene>
<evidence type="ECO:0000313" key="7">
    <source>
        <dbReference type="EMBL" id="KAK6588891.1"/>
    </source>
</evidence>
<dbReference type="SMART" id="SM00547">
    <property type="entry name" value="ZnF_RBZ"/>
    <property type="match status" value="1"/>
</dbReference>
<keyword evidence="8" id="KW-1185">Reference proteome</keyword>
<dbReference type="SUPFAM" id="SSF90209">
    <property type="entry name" value="Ran binding protein zinc finger-like"/>
    <property type="match status" value="1"/>
</dbReference>
<dbReference type="Proteomes" id="UP001311799">
    <property type="component" value="Unassembled WGS sequence"/>
</dbReference>